<organism evidence="13 14">
    <name type="scientific">Streptococcus acidominimus</name>
    <dbReference type="NCBI Taxonomy" id="1326"/>
    <lineage>
        <taxon>Bacteria</taxon>
        <taxon>Bacillati</taxon>
        <taxon>Bacillota</taxon>
        <taxon>Bacilli</taxon>
        <taxon>Lactobacillales</taxon>
        <taxon>Streptococcaceae</taxon>
        <taxon>Streptococcus</taxon>
    </lineage>
</organism>
<dbReference type="GO" id="GO:0000155">
    <property type="term" value="F:phosphorelay sensor kinase activity"/>
    <property type="evidence" value="ECO:0007669"/>
    <property type="project" value="TreeGrafter"/>
</dbReference>
<name>A0A239X4C6_STRAI</name>
<reference evidence="13 14" key="1">
    <citation type="submission" date="2017-06" db="EMBL/GenBank/DDBJ databases">
        <authorList>
            <consortium name="Pathogen Informatics"/>
        </authorList>
    </citation>
    <scope>NUCLEOTIDE SEQUENCE [LARGE SCALE GENOMIC DNA]</scope>
    <source>
        <strain evidence="13 14">NCTC11291</strain>
    </source>
</reference>
<dbReference type="PANTHER" id="PTHR45453">
    <property type="entry name" value="PHOSPHATE REGULON SENSOR PROTEIN PHOR"/>
    <property type="match status" value="1"/>
</dbReference>
<evidence type="ECO:0000259" key="12">
    <source>
        <dbReference type="PROSITE" id="PS50109"/>
    </source>
</evidence>
<evidence type="ECO:0000256" key="10">
    <source>
        <dbReference type="ARBA" id="ARBA00023136"/>
    </source>
</evidence>
<evidence type="ECO:0000256" key="5">
    <source>
        <dbReference type="ARBA" id="ARBA00022679"/>
    </source>
</evidence>
<comment type="catalytic activity">
    <reaction evidence="1">
        <text>ATP + protein L-histidine = ADP + protein N-phospho-L-histidine.</text>
        <dbReference type="EC" id="2.7.13.3"/>
    </reaction>
</comment>
<dbReference type="InterPro" id="IPR005467">
    <property type="entry name" value="His_kinase_dom"/>
</dbReference>
<feature type="domain" description="Histidine kinase" evidence="12">
    <location>
        <begin position="117"/>
        <end position="314"/>
    </location>
</feature>
<proteinExistence type="predicted"/>
<keyword evidence="9" id="KW-0902">Two-component regulatory system</keyword>
<keyword evidence="5 13" id="KW-0808">Transferase</keyword>
<keyword evidence="7 13" id="KW-0418">Kinase</keyword>
<dbReference type="RefSeq" id="WP_095122752.1">
    <property type="nucleotide sequence ID" value="NZ_LT906454.1"/>
</dbReference>
<dbReference type="SMART" id="SM00387">
    <property type="entry name" value="HATPase_c"/>
    <property type="match status" value="1"/>
</dbReference>
<dbReference type="AlphaFoldDB" id="A0A239X4C6"/>
<dbReference type="OrthoDB" id="9780487at2"/>
<evidence type="ECO:0000256" key="7">
    <source>
        <dbReference type="ARBA" id="ARBA00022777"/>
    </source>
</evidence>
<dbReference type="InterPro" id="IPR036890">
    <property type="entry name" value="HATPase_C_sf"/>
</dbReference>
<dbReference type="GO" id="GO:0016036">
    <property type="term" value="P:cellular response to phosphate starvation"/>
    <property type="evidence" value="ECO:0007669"/>
    <property type="project" value="TreeGrafter"/>
</dbReference>
<dbReference type="InterPro" id="IPR003594">
    <property type="entry name" value="HATPase_dom"/>
</dbReference>
<gene>
    <name evidence="13" type="primary">graS</name>
    <name evidence="13" type="ORF">SAMEA4504048_01262</name>
</gene>
<dbReference type="PANTHER" id="PTHR45453:SF2">
    <property type="entry name" value="HISTIDINE KINASE"/>
    <property type="match status" value="1"/>
</dbReference>
<dbReference type="InterPro" id="IPR050351">
    <property type="entry name" value="BphY/WalK/GraS-like"/>
</dbReference>
<dbReference type="Pfam" id="PF02518">
    <property type="entry name" value="HATPase_c"/>
    <property type="match status" value="1"/>
</dbReference>
<keyword evidence="4" id="KW-1003">Cell membrane</keyword>
<evidence type="ECO:0000256" key="1">
    <source>
        <dbReference type="ARBA" id="ARBA00000085"/>
    </source>
</evidence>
<evidence type="ECO:0000256" key="8">
    <source>
        <dbReference type="ARBA" id="ARBA00022989"/>
    </source>
</evidence>
<dbReference type="EC" id="2.7.13.3" evidence="3"/>
<evidence type="ECO:0000256" key="2">
    <source>
        <dbReference type="ARBA" id="ARBA00004651"/>
    </source>
</evidence>
<evidence type="ECO:0000256" key="4">
    <source>
        <dbReference type="ARBA" id="ARBA00022475"/>
    </source>
</evidence>
<dbReference type="Proteomes" id="UP000215144">
    <property type="component" value="Chromosome 1"/>
</dbReference>
<feature type="transmembrane region" description="Helical" evidence="11">
    <location>
        <begin position="12"/>
        <end position="30"/>
    </location>
</feature>
<evidence type="ECO:0000313" key="13">
    <source>
        <dbReference type="EMBL" id="SNV40908.1"/>
    </source>
</evidence>
<protein>
    <recommendedName>
        <fullName evidence="3">histidine kinase</fullName>
        <ecNumber evidence="3">2.7.13.3</ecNumber>
    </recommendedName>
</protein>
<dbReference type="PROSITE" id="PS50109">
    <property type="entry name" value="HIS_KIN"/>
    <property type="match status" value="1"/>
</dbReference>
<dbReference type="KEGG" id="saco:SAME_01262"/>
<dbReference type="GO" id="GO:0005886">
    <property type="term" value="C:plasma membrane"/>
    <property type="evidence" value="ECO:0007669"/>
    <property type="project" value="UniProtKB-SubCell"/>
</dbReference>
<keyword evidence="8 11" id="KW-1133">Transmembrane helix</keyword>
<evidence type="ECO:0000256" key="11">
    <source>
        <dbReference type="SAM" id="Phobius"/>
    </source>
</evidence>
<feature type="transmembrane region" description="Helical" evidence="11">
    <location>
        <begin position="36"/>
        <end position="53"/>
    </location>
</feature>
<accession>A0A239X4C6</accession>
<keyword evidence="10 11" id="KW-0472">Membrane</keyword>
<dbReference type="GO" id="GO:0004721">
    <property type="term" value="F:phosphoprotein phosphatase activity"/>
    <property type="evidence" value="ECO:0007669"/>
    <property type="project" value="TreeGrafter"/>
</dbReference>
<evidence type="ECO:0000256" key="3">
    <source>
        <dbReference type="ARBA" id="ARBA00012438"/>
    </source>
</evidence>
<comment type="subcellular location">
    <subcellularLocation>
        <location evidence="2">Cell membrane</location>
        <topology evidence="2">Multi-pass membrane protein</topology>
    </subcellularLocation>
</comment>
<evidence type="ECO:0000313" key="14">
    <source>
        <dbReference type="Proteomes" id="UP000215144"/>
    </source>
</evidence>
<sequence>MILKYLKEYGPWYILYALSTLTYHFMFYLYHLPQHYFLASLTINLVFFSVWTLQNYQSFKGKLLELESLKAFDDLPQGHLPTEIAYRGLIYHLVAKEAQQVLDIKREQDHLEGLVKMWSHQMKIPVSAISLMIQTHQMNKSELQGQIFRLENDINTLLAYLKYKHDDDDYRFEEISLKTCVSGVIKKFSSQCIAKQLHIKLIGDSSIITDGKWLGFCLSQIIDNAIKYSSPASDIKIRIDKNSIEIQDYGIGILEEDIPRLFEQGFTGYNGHEHDKATGLGLYMTKQILDKLRFSIAITSQIGHGTTVIIRKKY</sequence>
<evidence type="ECO:0000256" key="9">
    <source>
        <dbReference type="ARBA" id="ARBA00023012"/>
    </source>
</evidence>
<dbReference type="SUPFAM" id="SSF55874">
    <property type="entry name" value="ATPase domain of HSP90 chaperone/DNA topoisomerase II/histidine kinase"/>
    <property type="match status" value="1"/>
</dbReference>
<dbReference type="Gene3D" id="3.30.565.10">
    <property type="entry name" value="Histidine kinase-like ATPase, C-terminal domain"/>
    <property type="match status" value="1"/>
</dbReference>
<dbReference type="EMBL" id="LT906454">
    <property type="protein sequence ID" value="SNV40908.1"/>
    <property type="molecule type" value="Genomic_DNA"/>
</dbReference>
<keyword evidence="6 11" id="KW-0812">Transmembrane</keyword>
<evidence type="ECO:0000256" key="6">
    <source>
        <dbReference type="ARBA" id="ARBA00022692"/>
    </source>
</evidence>